<dbReference type="InterPro" id="IPR012347">
    <property type="entry name" value="Ferritin-like"/>
</dbReference>
<reference evidence="1" key="1">
    <citation type="journal article" date="2023" name="Int. J. Syst. Evol. Microbiol.">
        <title>Methylocystis iwaonis sp. nov., a type II methane-oxidizing bacterium from surface soil of a rice paddy field in Japan, and emended description of the genus Methylocystis (ex Whittenbury et al. 1970) Bowman et al. 1993.</title>
        <authorList>
            <person name="Kaise H."/>
            <person name="Sawadogo J.B."/>
            <person name="Alam M.S."/>
            <person name="Ueno C."/>
            <person name="Dianou D."/>
            <person name="Shinjo R."/>
            <person name="Asakawa S."/>
        </authorList>
    </citation>
    <scope>NUCLEOTIDE SEQUENCE</scope>
    <source>
        <strain evidence="1">LMG27198</strain>
    </source>
</reference>
<sequence length="297" mass="32607">MKPNVWTRARMMATVAEIERREAEVLRASLRATTTYDEDAAGRLQEWIDRKEARIRGIRGVSELTTKRGVELASDVSALQDMPVDPRLGDRDWEEAALLGAYAALAKVAVERSRAFRLFTYVSAEATDPETKTLAESLASEQLTEAADLRVARRLAWRGEVRSPGLWRDFLTSFDDPVVAADLMRAIGMCAADEIERLANASAQPAEATKLREAAEALRAGGVSTNFLPQRMIDAVFSPLSGRTPIIRARQLSQRLFEVCNGVAIHAGDDEIVRLAQRTAANAITAIKILSAAAEEE</sequence>
<gene>
    <name evidence="1" type="ORF">LMG27198_46590</name>
</gene>
<dbReference type="AlphaFoldDB" id="A0A9W6GYX4"/>
<proteinExistence type="predicted"/>
<comment type="caution">
    <text evidence="1">The sequence shown here is derived from an EMBL/GenBank/DDBJ whole genome shotgun (WGS) entry which is preliminary data.</text>
</comment>
<organism evidence="1 2">
    <name type="scientific">Methylocystis echinoides</name>
    <dbReference type="NCBI Taxonomy" id="29468"/>
    <lineage>
        <taxon>Bacteria</taxon>
        <taxon>Pseudomonadati</taxon>
        <taxon>Pseudomonadota</taxon>
        <taxon>Alphaproteobacteria</taxon>
        <taxon>Hyphomicrobiales</taxon>
        <taxon>Methylocystaceae</taxon>
        <taxon>Methylocystis</taxon>
    </lineage>
</organism>
<name>A0A9W6GYX4_9HYPH</name>
<evidence type="ECO:0000313" key="1">
    <source>
        <dbReference type="EMBL" id="GLI95667.1"/>
    </source>
</evidence>
<accession>A0A9W6GYX4</accession>
<dbReference type="Gene3D" id="1.20.1260.10">
    <property type="match status" value="1"/>
</dbReference>
<keyword evidence="2" id="KW-1185">Reference proteome</keyword>
<dbReference type="EMBL" id="BSEC01000004">
    <property type="protein sequence ID" value="GLI95667.1"/>
    <property type="molecule type" value="Genomic_DNA"/>
</dbReference>
<protein>
    <submittedName>
        <fullName evidence="1">Uncharacterized protein</fullName>
    </submittedName>
</protein>
<dbReference type="Proteomes" id="UP001144323">
    <property type="component" value="Unassembled WGS sequence"/>
</dbReference>
<evidence type="ECO:0000313" key="2">
    <source>
        <dbReference type="Proteomes" id="UP001144323"/>
    </source>
</evidence>